<dbReference type="SMART" id="SM00533">
    <property type="entry name" value="MUTSd"/>
    <property type="match status" value="1"/>
</dbReference>
<dbReference type="InterPro" id="IPR036187">
    <property type="entry name" value="DNA_mismatch_repair_MutS_sf"/>
</dbReference>
<dbReference type="Gene3D" id="3.40.50.300">
    <property type="entry name" value="P-loop containing nucleotide triphosphate hydrolases"/>
    <property type="match status" value="1"/>
</dbReference>
<dbReference type="AlphaFoldDB" id="A0A8J8T8U0"/>
<reference evidence="8" key="1">
    <citation type="submission" date="2019-06" db="EMBL/GenBank/DDBJ databases">
        <authorList>
            <person name="Zheng W."/>
        </authorList>
    </citation>
    <scope>NUCLEOTIDE SEQUENCE</scope>
    <source>
        <strain evidence="8">QDHG01</strain>
    </source>
</reference>
<dbReference type="Gene3D" id="1.10.1420.10">
    <property type="match status" value="2"/>
</dbReference>
<dbReference type="InterPro" id="IPR007860">
    <property type="entry name" value="DNA_mmatch_repair_MutS_con_dom"/>
</dbReference>
<feature type="domain" description="DNA mismatch repair proteins mutS family" evidence="7">
    <location>
        <begin position="846"/>
        <end position="862"/>
    </location>
</feature>
<name>A0A8J8T8U0_HALGN</name>
<comment type="caution">
    <text evidence="8">The sequence shown here is derived from an EMBL/GenBank/DDBJ whole genome shotgun (WGS) entry which is preliminary data.</text>
</comment>
<dbReference type="InterPro" id="IPR000432">
    <property type="entry name" value="DNA_mismatch_repair_MutS_C"/>
</dbReference>
<evidence type="ECO:0000256" key="5">
    <source>
        <dbReference type="ARBA" id="ARBA00023125"/>
    </source>
</evidence>
<dbReference type="GO" id="GO:0030983">
    <property type="term" value="F:mismatched DNA binding"/>
    <property type="evidence" value="ECO:0007669"/>
    <property type="project" value="InterPro"/>
</dbReference>
<evidence type="ECO:0000256" key="1">
    <source>
        <dbReference type="ARBA" id="ARBA00006271"/>
    </source>
</evidence>
<dbReference type="SUPFAM" id="SSF53150">
    <property type="entry name" value="DNA repair protein MutS, domain II"/>
    <property type="match status" value="1"/>
</dbReference>
<feature type="compositionally biased region" description="Polar residues" evidence="6">
    <location>
        <begin position="132"/>
        <end position="141"/>
    </location>
</feature>
<gene>
    <name evidence="8" type="ORF">FGO68_gene17605</name>
</gene>
<dbReference type="SMART" id="SM00534">
    <property type="entry name" value="MUTSac"/>
    <property type="match status" value="1"/>
</dbReference>
<dbReference type="PIRSF" id="PIRSF037677">
    <property type="entry name" value="DNA_mis_repair_Msh6"/>
    <property type="match status" value="1"/>
</dbReference>
<evidence type="ECO:0000256" key="2">
    <source>
        <dbReference type="ARBA" id="ARBA00022741"/>
    </source>
</evidence>
<dbReference type="Pfam" id="PF05192">
    <property type="entry name" value="MutS_III"/>
    <property type="match status" value="1"/>
</dbReference>
<dbReference type="SUPFAM" id="SSF52540">
    <property type="entry name" value="P-loop containing nucleoside triphosphate hydrolases"/>
    <property type="match status" value="1"/>
</dbReference>
<evidence type="ECO:0000256" key="6">
    <source>
        <dbReference type="SAM" id="MobiDB-lite"/>
    </source>
</evidence>
<dbReference type="InterPro" id="IPR016151">
    <property type="entry name" value="DNA_mismatch_repair_MutS_N"/>
</dbReference>
<dbReference type="PROSITE" id="PS00486">
    <property type="entry name" value="DNA_MISMATCH_REPAIR_2"/>
    <property type="match status" value="1"/>
</dbReference>
<dbReference type="InterPro" id="IPR027417">
    <property type="entry name" value="P-loop_NTPase"/>
</dbReference>
<dbReference type="Pfam" id="PF01624">
    <property type="entry name" value="MutS_I"/>
    <property type="match status" value="1"/>
</dbReference>
<keyword evidence="2" id="KW-0547">Nucleotide-binding</keyword>
<dbReference type="OrthoDB" id="10252754at2759"/>
<dbReference type="SUPFAM" id="SSF48334">
    <property type="entry name" value="DNA repair protein MutS, domain III"/>
    <property type="match status" value="1"/>
</dbReference>
<keyword evidence="3" id="KW-0227">DNA damage</keyword>
<evidence type="ECO:0000256" key="3">
    <source>
        <dbReference type="ARBA" id="ARBA00022763"/>
    </source>
</evidence>
<proteinExistence type="inferred from homology"/>
<feature type="region of interest" description="Disordered" evidence="6">
    <location>
        <begin position="132"/>
        <end position="151"/>
    </location>
</feature>
<feature type="region of interest" description="Disordered" evidence="6">
    <location>
        <begin position="984"/>
        <end position="1047"/>
    </location>
</feature>
<sequence>MSDEQIAQGKPWFIREDKVRDANQRRPSDPNYDPTTLYIPPGEWAGFSPAMRQFWKVKCRYFDSIIFFKLGKFYEIFYEDALICHRLLDLNWMMTDVKKLHVGFPEKNRVKYADILCAKGYQVVIVEQTKSDNPNKSQQMSKFKPKPRWGEPREAVDRDVCQVITKGTIIGAERSSYEPNYVMAIKKSGAHIAVSFFDISTNKCFLGQFVDDQFFSQLRTTISQIRPSEVILEKNCIPPELEKLLKNAPMAPLLRYFRPDQCLSTTRTISLIDKYLEKRTTNEIPAISTIKNDPDRQISLLALGMCVKFLMDTLLADQCLKLFDYVTYDPNSEDYLNQYMILDSQAIEHLEVIDKGPPLTPLQQFQQSLDKTQVVPVQTNPTLFSFIDQTKTDFGKRLLKKWLLAPLVDIDQINERLDAIEDMKSEPDLLECFRTNIAKMPDIERMMNKLFTYSVRQNVKAIYFENISFQKLKEFKMLLKNFKEIPRLLEPLRMIVEKGQCKSQRFQRLLTVKEDNELDDDPSQGLLPFLDQAIEEFELLIVWKRVGGCDDQIPEPQKGLDIHFDQTNEKVNQIKGDLDRYLEQVKQEISRANMGQHANLLKQVSYCHSKSRYEIEVPCELVAGNKKPKHFDFTSKRTGFERFQTIELQQKLEALEQVEEELKEAITPFVYALFTRFLDSRHLWQPAVSVMAELDCLASLAVASKMHGSEDEAMCRPVFIPYEGKYKNRPFLELRSMRHPCVILKGNSSKFVPNDTVINDPNSNDLVLLVTGPNMGGKSTLLRQTCLAVILAQIGCYVPAKKCVLTPVDRIFTRIGASDRILEGKSTFFVEMEETNNILQSATFKSLAIIDELGRGTSTFDGFSIASAVMNYLVQTIKCRSLFSTHYHMLLEQFREVPRVSSYHMSFKELKLPQNNSSPNQKLHLIQRTSPKQDNPDDCDRITFLYKFVQGECPRSFGMNVARMAGLPDGVINSAKAKAKEFNARMSNMLAPRTPEKQASEERYARVQKTPKKGILKKNSAYSSPQMGEEQSTASQEENNQLKRQLI</sequence>
<dbReference type="GO" id="GO:0005524">
    <property type="term" value="F:ATP binding"/>
    <property type="evidence" value="ECO:0007669"/>
    <property type="project" value="UniProtKB-KW"/>
</dbReference>
<dbReference type="InterPro" id="IPR017261">
    <property type="entry name" value="DNA_mismatch_repair_MutS/MSH"/>
</dbReference>
<keyword evidence="5" id="KW-0238">DNA-binding</keyword>
<dbReference type="Pfam" id="PF05188">
    <property type="entry name" value="MutS_II"/>
    <property type="match status" value="1"/>
</dbReference>
<dbReference type="InterPro" id="IPR007695">
    <property type="entry name" value="DNA_mismatch_repair_MutS-lik_N"/>
</dbReference>
<dbReference type="Proteomes" id="UP000785679">
    <property type="component" value="Unassembled WGS sequence"/>
</dbReference>
<keyword evidence="9" id="KW-1185">Reference proteome</keyword>
<dbReference type="PANTHER" id="PTHR11361:SF148">
    <property type="entry name" value="DNA MISMATCH REPAIR PROTEIN MSH6"/>
    <property type="match status" value="1"/>
</dbReference>
<organism evidence="8 9">
    <name type="scientific">Halteria grandinella</name>
    <dbReference type="NCBI Taxonomy" id="5974"/>
    <lineage>
        <taxon>Eukaryota</taxon>
        <taxon>Sar</taxon>
        <taxon>Alveolata</taxon>
        <taxon>Ciliophora</taxon>
        <taxon>Intramacronucleata</taxon>
        <taxon>Spirotrichea</taxon>
        <taxon>Stichotrichia</taxon>
        <taxon>Sporadotrichida</taxon>
        <taxon>Halteriidae</taxon>
        <taxon>Halteria</taxon>
    </lineage>
</organism>
<evidence type="ECO:0000259" key="7">
    <source>
        <dbReference type="PROSITE" id="PS00486"/>
    </source>
</evidence>
<dbReference type="Pfam" id="PF00488">
    <property type="entry name" value="MutS_V"/>
    <property type="match status" value="1"/>
</dbReference>
<evidence type="ECO:0000313" key="9">
    <source>
        <dbReference type="Proteomes" id="UP000785679"/>
    </source>
</evidence>
<protein>
    <recommendedName>
        <fullName evidence="7">DNA mismatch repair proteins mutS family domain-containing protein</fullName>
    </recommendedName>
</protein>
<feature type="compositionally biased region" description="Polar residues" evidence="6">
    <location>
        <begin position="1020"/>
        <end position="1047"/>
    </location>
</feature>
<dbReference type="InterPro" id="IPR045076">
    <property type="entry name" value="MutS"/>
</dbReference>
<evidence type="ECO:0000256" key="4">
    <source>
        <dbReference type="ARBA" id="ARBA00022840"/>
    </source>
</evidence>
<dbReference type="Gene3D" id="3.30.420.110">
    <property type="entry name" value="MutS, connector domain"/>
    <property type="match status" value="1"/>
</dbReference>
<dbReference type="GO" id="GO:0140664">
    <property type="term" value="F:ATP-dependent DNA damage sensor activity"/>
    <property type="evidence" value="ECO:0007669"/>
    <property type="project" value="InterPro"/>
</dbReference>
<keyword evidence="4" id="KW-0067">ATP-binding</keyword>
<accession>A0A8J8T8U0</accession>
<dbReference type="PANTHER" id="PTHR11361">
    <property type="entry name" value="DNA MISMATCH REPAIR PROTEIN MUTS FAMILY MEMBER"/>
    <property type="match status" value="1"/>
</dbReference>
<evidence type="ECO:0000313" key="8">
    <source>
        <dbReference type="EMBL" id="TNV85716.1"/>
    </source>
</evidence>
<dbReference type="EMBL" id="RRYP01001605">
    <property type="protein sequence ID" value="TNV85716.1"/>
    <property type="molecule type" value="Genomic_DNA"/>
</dbReference>
<dbReference type="Gene3D" id="3.40.1170.10">
    <property type="entry name" value="DNA repair protein MutS, domain I"/>
    <property type="match status" value="1"/>
</dbReference>
<dbReference type="InterPro" id="IPR007696">
    <property type="entry name" value="DNA_mismatch_repair_MutS_core"/>
</dbReference>
<dbReference type="GO" id="GO:0032301">
    <property type="term" value="C:MutSalpha complex"/>
    <property type="evidence" value="ECO:0007669"/>
    <property type="project" value="TreeGrafter"/>
</dbReference>
<dbReference type="SUPFAM" id="SSF55271">
    <property type="entry name" value="DNA repair protein MutS, domain I"/>
    <property type="match status" value="1"/>
</dbReference>
<dbReference type="InterPro" id="IPR036678">
    <property type="entry name" value="MutS_con_dom_sf"/>
</dbReference>
<comment type="similarity">
    <text evidence="1">Belongs to the DNA mismatch repair MutS family.</text>
</comment>
<feature type="compositionally biased region" description="Basic and acidic residues" evidence="6">
    <location>
        <begin position="994"/>
        <end position="1005"/>
    </location>
</feature>
<dbReference type="GO" id="GO:0006298">
    <property type="term" value="P:mismatch repair"/>
    <property type="evidence" value="ECO:0007669"/>
    <property type="project" value="InterPro"/>
</dbReference>